<proteinExistence type="predicted"/>
<dbReference type="EMBL" id="LR746275">
    <property type="protein sequence ID" value="CAA7405839.1"/>
    <property type="molecule type" value="Genomic_DNA"/>
</dbReference>
<accession>A0A7I8L748</accession>
<keyword evidence="2" id="KW-1185">Reference proteome</keyword>
<protein>
    <submittedName>
        <fullName evidence="1">Uncharacterized protein</fullName>
    </submittedName>
</protein>
<reference evidence="1" key="1">
    <citation type="submission" date="2020-02" db="EMBL/GenBank/DDBJ databases">
        <authorList>
            <person name="Scholz U."/>
            <person name="Mascher M."/>
            <person name="Fiebig A."/>
        </authorList>
    </citation>
    <scope>NUCLEOTIDE SEQUENCE</scope>
</reference>
<evidence type="ECO:0000313" key="1">
    <source>
        <dbReference type="EMBL" id="CAA7405839.1"/>
    </source>
</evidence>
<evidence type="ECO:0000313" key="2">
    <source>
        <dbReference type="Proteomes" id="UP000663760"/>
    </source>
</evidence>
<dbReference type="AlphaFoldDB" id="A0A7I8L748"/>
<gene>
    <name evidence="1" type="ORF">SI8410_12016517</name>
</gene>
<sequence length="70" mass="7870">MWAISRSPSEKRRLCGSPAAVTRQRGAGWRWGACQGLHPQVHAARGGSLSHLSIYHELRLKLYYLLIINS</sequence>
<dbReference type="Proteomes" id="UP000663760">
    <property type="component" value="Chromosome 12"/>
</dbReference>
<name>A0A7I8L748_SPIIN</name>
<organism evidence="1 2">
    <name type="scientific">Spirodela intermedia</name>
    <name type="common">Intermediate duckweed</name>
    <dbReference type="NCBI Taxonomy" id="51605"/>
    <lineage>
        <taxon>Eukaryota</taxon>
        <taxon>Viridiplantae</taxon>
        <taxon>Streptophyta</taxon>
        <taxon>Embryophyta</taxon>
        <taxon>Tracheophyta</taxon>
        <taxon>Spermatophyta</taxon>
        <taxon>Magnoliopsida</taxon>
        <taxon>Liliopsida</taxon>
        <taxon>Araceae</taxon>
        <taxon>Lemnoideae</taxon>
        <taxon>Spirodela</taxon>
    </lineage>
</organism>